<evidence type="ECO:0000313" key="13">
    <source>
        <dbReference type="EMBL" id="KAK2572767.1"/>
    </source>
</evidence>
<evidence type="ECO:0000256" key="6">
    <source>
        <dbReference type="ARBA" id="ARBA00023136"/>
    </source>
</evidence>
<sequence length="245" mass="28348">MPKNVSIQSCDSSQGIVLEPLDIWYWTIRAIIAVLTVIGNGFVIYLILCRRRLQVASNWFVLSLTVADFCIGFFVTPSGFACSFYFRCEWYLQIVFYNFMLFSSTTSLWVLAVDRYLSIVYSLRYTSMMTNKRIFAMVVAAWGSSFATTFVRLLWFNDCHNYFEENIENFYRVVMDFFVGIGSCLILIFIYLRVLFISRKVARQIKAQENEVNHNCEANELNRSLSHEEVDGDSPITATSKPKGK</sequence>
<feature type="transmembrane region" description="Helical" evidence="11">
    <location>
        <begin position="92"/>
        <end position="113"/>
    </location>
</feature>
<feature type="compositionally biased region" description="Polar residues" evidence="10">
    <location>
        <begin position="236"/>
        <end position="245"/>
    </location>
</feature>
<evidence type="ECO:0000259" key="12">
    <source>
        <dbReference type="PROSITE" id="PS50262"/>
    </source>
</evidence>
<dbReference type="InterPro" id="IPR000276">
    <property type="entry name" value="GPCR_Rhodpsn"/>
</dbReference>
<feature type="domain" description="G-protein coupled receptors family 1 profile" evidence="12">
    <location>
        <begin position="39"/>
        <end position="245"/>
    </location>
</feature>
<dbReference type="InterPro" id="IPR050569">
    <property type="entry name" value="TAAR"/>
</dbReference>
<evidence type="ECO:0000256" key="1">
    <source>
        <dbReference type="ARBA" id="ARBA00004651"/>
    </source>
</evidence>
<dbReference type="PROSITE" id="PS50262">
    <property type="entry name" value="G_PROTEIN_RECEP_F1_2"/>
    <property type="match status" value="1"/>
</dbReference>
<gene>
    <name evidence="13" type="ORF">P5673_001751</name>
</gene>
<dbReference type="GO" id="GO:0005886">
    <property type="term" value="C:plasma membrane"/>
    <property type="evidence" value="ECO:0007669"/>
    <property type="project" value="UniProtKB-SubCell"/>
</dbReference>
<reference evidence="13" key="2">
    <citation type="journal article" date="2023" name="Science">
        <title>Genomic signatures of disease resistance in endangered staghorn corals.</title>
        <authorList>
            <person name="Vollmer S.V."/>
            <person name="Selwyn J.D."/>
            <person name="Despard B.A."/>
            <person name="Roesel C.L."/>
        </authorList>
    </citation>
    <scope>NUCLEOTIDE SEQUENCE</scope>
    <source>
        <strain evidence="13">K2</strain>
    </source>
</reference>
<dbReference type="Gene3D" id="1.20.1070.10">
    <property type="entry name" value="Rhodopsin 7-helix transmembrane proteins"/>
    <property type="match status" value="1"/>
</dbReference>
<dbReference type="EMBL" id="JARQWQ010000003">
    <property type="protein sequence ID" value="KAK2572767.1"/>
    <property type="molecule type" value="Genomic_DNA"/>
</dbReference>
<keyword evidence="7 9" id="KW-0675">Receptor</keyword>
<dbReference type="Pfam" id="PF00001">
    <property type="entry name" value="7tm_1"/>
    <property type="match status" value="1"/>
</dbReference>
<evidence type="ECO:0000256" key="7">
    <source>
        <dbReference type="ARBA" id="ARBA00023170"/>
    </source>
</evidence>
<keyword evidence="8 9" id="KW-0807">Transducer</keyword>
<evidence type="ECO:0000313" key="14">
    <source>
        <dbReference type="Proteomes" id="UP001249851"/>
    </source>
</evidence>
<comment type="caution">
    <text evidence="13">The sequence shown here is derived from an EMBL/GenBank/DDBJ whole genome shotgun (WGS) entry which is preliminary data.</text>
</comment>
<dbReference type="AlphaFoldDB" id="A0AAD9R419"/>
<dbReference type="GO" id="GO:0004930">
    <property type="term" value="F:G protein-coupled receptor activity"/>
    <property type="evidence" value="ECO:0007669"/>
    <property type="project" value="UniProtKB-KW"/>
</dbReference>
<keyword evidence="14" id="KW-1185">Reference proteome</keyword>
<keyword evidence="3 9" id="KW-0812">Transmembrane</keyword>
<comment type="subcellular location">
    <subcellularLocation>
        <location evidence="1">Cell membrane</location>
        <topology evidence="1">Multi-pass membrane protein</topology>
    </subcellularLocation>
</comment>
<evidence type="ECO:0000256" key="3">
    <source>
        <dbReference type="ARBA" id="ARBA00022692"/>
    </source>
</evidence>
<dbReference type="PROSITE" id="PS00237">
    <property type="entry name" value="G_PROTEIN_RECEP_F1_1"/>
    <property type="match status" value="1"/>
</dbReference>
<dbReference type="InterPro" id="IPR017452">
    <property type="entry name" value="GPCR_Rhodpsn_7TM"/>
</dbReference>
<dbReference type="PANTHER" id="PTHR24249">
    <property type="entry name" value="HISTAMINE RECEPTOR-RELATED G-PROTEIN COUPLED RECEPTOR"/>
    <property type="match status" value="1"/>
</dbReference>
<protein>
    <submittedName>
        <fullName evidence="13">Adenosine receptor A2a</fullName>
    </submittedName>
</protein>
<name>A0AAD9R419_ACRCE</name>
<feature type="region of interest" description="Disordered" evidence="10">
    <location>
        <begin position="226"/>
        <end position="245"/>
    </location>
</feature>
<reference evidence="13" key="1">
    <citation type="journal article" date="2023" name="G3 (Bethesda)">
        <title>Whole genome assembly and annotation of the endangered Caribbean coral Acropora cervicornis.</title>
        <authorList>
            <person name="Selwyn J.D."/>
            <person name="Vollmer S.V."/>
        </authorList>
    </citation>
    <scope>NUCLEOTIDE SEQUENCE</scope>
    <source>
        <strain evidence="13">K2</strain>
    </source>
</reference>
<dbReference type="SUPFAM" id="SSF81321">
    <property type="entry name" value="Family A G protein-coupled receptor-like"/>
    <property type="match status" value="1"/>
</dbReference>
<accession>A0AAD9R419</accession>
<keyword evidence="6 11" id="KW-0472">Membrane</keyword>
<proteinExistence type="inferred from homology"/>
<keyword evidence="5 9" id="KW-0297">G-protein coupled receptor</keyword>
<comment type="similarity">
    <text evidence="9">Belongs to the G-protein coupled receptor 1 family.</text>
</comment>
<dbReference type="PANTHER" id="PTHR24249:SF372">
    <property type="entry name" value="G-PROTEIN COUPLED RECEPTORS FAMILY 1 PROFILE DOMAIN-CONTAINING PROTEIN"/>
    <property type="match status" value="1"/>
</dbReference>
<keyword evidence="2" id="KW-1003">Cell membrane</keyword>
<evidence type="ECO:0000256" key="2">
    <source>
        <dbReference type="ARBA" id="ARBA00022475"/>
    </source>
</evidence>
<dbReference type="PRINTS" id="PR00237">
    <property type="entry name" value="GPCRRHODOPSN"/>
</dbReference>
<feature type="transmembrane region" description="Helical" evidence="11">
    <location>
        <begin position="23"/>
        <end position="48"/>
    </location>
</feature>
<keyword evidence="4 11" id="KW-1133">Transmembrane helix</keyword>
<evidence type="ECO:0000256" key="11">
    <source>
        <dbReference type="SAM" id="Phobius"/>
    </source>
</evidence>
<feature type="transmembrane region" description="Helical" evidence="11">
    <location>
        <begin position="60"/>
        <end position="86"/>
    </location>
</feature>
<dbReference type="Proteomes" id="UP001249851">
    <property type="component" value="Unassembled WGS sequence"/>
</dbReference>
<evidence type="ECO:0000256" key="9">
    <source>
        <dbReference type="RuleBase" id="RU000688"/>
    </source>
</evidence>
<evidence type="ECO:0000256" key="8">
    <source>
        <dbReference type="ARBA" id="ARBA00023224"/>
    </source>
</evidence>
<organism evidence="13 14">
    <name type="scientific">Acropora cervicornis</name>
    <name type="common">Staghorn coral</name>
    <dbReference type="NCBI Taxonomy" id="6130"/>
    <lineage>
        <taxon>Eukaryota</taxon>
        <taxon>Metazoa</taxon>
        <taxon>Cnidaria</taxon>
        <taxon>Anthozoa</taxon>
        <taxon>Hexacorallia</taxon>
        <taxon>Scleractinia</taxon>
        <taxon>Astrocoeniina</taxon>
        <taxon>Acroporidae</taxon>
        <taxon>Acropora</taxon>
    </lineage>
</organism>
<evidence type="ECO:0000256" key="10">
    <source>
        <dbReference type="SAM" id="MobiDB-lite"/>
    </source>
</evidence>
<evidence type="ECO:0000256" key="5">
    <source>
        <dbReference type="ARBA" id="ARBA00023040"/>
    </source>
</evidence>
<feature type="transmembrane region" description="Helical" evidence="11">
    <location>
        <begin position="175"/>
        <end position="196"/>
    </location>
</feature>
<evidence type="ECO:0000256" key="4">
    <source>
        <dbReference type="ARBA" id="ARBA00022989"/>
    </source>
</evidence>
<feature type="transmembrane region" description="Helical" evidence="11">
    <location>
        <begin position="134"/>
        <end position="155"/>
    </location>
</feature>